<dbReference type="RefSeq" id="WP_057953120.1">
    <property type="nucleotide sequence ID" value="NZ_CP013118.1"/>
</dbReference>
<proteinExistence type="inferred from homology"/>
<name>A0A0S2HZZ2_9BACT</name>
<dbReference type="PANTHER" id="PTHR35024">
    <property type="entry name" value="HYPOTHETICAL CYTOSOLIC PROTEIN"/>
    <property type="match status" value="1"/>
</dbReference>
<dbReference type="EMBL" id="CP013118">
    <property type="protein sequence ID" value="ALO15683.1"/>
    <property type="molecule type" value="Genomic_DNA"/>
</dbReference>
<dbReference type="STRING" id="1307839.L21SP5_02044"/>
<dbReference type="KEGG" id="blq:L21SP5_02044"/>
<comment type="similarity">
    <text evidence="1">Belongs to the bactofilin family.</text>
</comment>
<reference evidence="2 3" key="1">
    <citation type="submission" date="2015-11" db="EMBL/GenBank/DDBJ databases">
        <title>Description and complete genome sequence of a novel strain predominating in hypersaline microbial mats and representing a new family of the Bacteriodetes phylum.</title>
        <authorList>
            <person name="Spring S."/>
            <person name="Bunk B."/>
            <person name="Sproer C."/>
            <person name="Klenk H.-P."/>
        </authorList>
    </citation>
    <scope>NUCLEOTIDE SEQUENCE [LARGE SCALE GENOMIC DNA]</scope>
    <source>
        <strain evidence="2 3">L21-Spi-D4</strain>
    </source>
</reference>
<evidence type="ECO:0000313" key="3">
    <source>
        <dbReference type="Proteomes" id="UP000064893"/>
    </source>
</evidence>
<protein>
    <submittedName>
        <fullName evidence="2">Putative acyltransferase</fullName>
    </submittedName>
</protein>
<dbReference type="PANTHER" id="PTHR35024:SF4">
    <property type="entry name" value="POLYMER-FORMING CYTOSKELETAL PROTEIN"/>
    <property type="match status" value="1"/>
</dbReference>
<dbReference type="InterPro" id="IPR007607">
    <property type="entry name" value="BacA/B"/>
</dbReference>
<dbReference type="Proteomes" id="UP000064893">
    <property type="component" value="Chromosome"/>
</dbReference>
<dbReference type="AlphaFoldDB" id="A0A0S2HZZ2"/>
<evidence type="ECO:0000313" key="2">
    <source>
        <dbReference type="EMBL" id="ALO15683.1"/>
    </source>
</evidence>
<keyword evidence="2" id="KW-0012">Acyltransferase</keyword>
<evidence type="ECO:0000256" key="1">
    <source>
        <dbReference type="ARBA" id="ARBA00044755"/>
    </source>
</evidence>
<keyword evidence="2" id="KW-0808">Transferase</keyword>
<keyword evidence="3" id="KW-1185">Reference proteome</keyword>
<dbReference type="GO" id="GO:0016746">
    <property type="term" value="F:acyltransferase activity"/>
    <property type="evidence" value="ECO:0007669"/>
    <property type="project" value="UniProtKB-KW"/>
</dbReference>
<sequence length="125" mass="13207">MSKNTTNQPSNAVNTICEGTQITGDIVTNGEIRIDGKLQGNLQAKGKVVVGPTGSVNGEISCKNCDVQGQIEGKVEVGQLLSLKSSSKITGDIITHQLGIEPGARLNGNCKMDGQTNLREETRKK</sequence>
<gene>
    <name evidence="2" type="ORF">L21SP5_02044</name>
</gene>
<dbReference type="OrthoDB" id="5432602at2"/>
<organism evidence="2 3">
    <name type="scientific">Salinivirga cyanobacteriivorans</name>
    <dbReference type="NCBI Taxonomy" id="1307839"/>
    <lineage>
        <taxon>Bacteria</taxon>
        <taxon>Pseudomonadati</taxon>
        <taxon>Bacteroidota</taxon>
        <taxon>Bacteroidia</taxon>
        <taxon>Bacteroidales</taxon>
        <taxon>Salinivirgaceae</taxon>
        <taxon>Salinivirga</taxon>
    </lineage>
</organism>
<dbReference type="Pfam" id="PF04519">
    <property type="entry name" value="Bactofilin"/>
    <property type="match status" value="1"/>
</dbReference>
<accession>A0A0S2HZZ2</accession>